<name>A0A0V1MJK7_9BILA</name>
<organism evidence="2 3">
    <name type="scientific">Trichinella papuae</name>
    <dbReference type="NCBI Taxonomy" id="268474"/>
    <lineage>
        <taxon>Eukaryota</taxon>
        <taxon>Metazoa</taxon>
        <taxon>Ecdysozoa</taxon>
        <taxon>Nematoda</taxon>
        <taxon>Enoplea</taxon>
        <taxon>Dorylaimia</taxon>
        <taxon>Trichinellida</taxon>
        <taxon>Trichinellidae</taxon>
        <taxon>Trichinella</taxon>
    </lineage>
</organism>
<feature type="transmembrane region" description="Helical" evidence="1">
    <location>
        <begin position="166"/>
        <end position="189"/>
    </location>
</feature>
<proteinExistence type="predicted"/>
<feature type="non-terminal residue" evidence="2">
    <location>
        <position position="322"/>
    </location>
</feature>
<feature type="transmembrane region" description="Helical" evidence="1">
    <location>
        <begin position="217"/>
        <end position="238"/>
    </location>
</feature>
<dbReference type="OrthoDB" id="10591029at2759"/>
<keyword evidence="1" id="KW-0472">Membrane</keyword>
<evidence type="ECO:0000313" key="3">
    <source>
        <dbReference type="Proteomes" id="UP000054843"/>
    </source>
</evidence>
<gene>
    <name evidence="2" type="ORF">T10_1902</name>
</gene>
<comment type="caution">
    <text evidence="2">The sequence shown here is derived from an EMBL/GenBank/DDBJ whole genome shotgun (WGS) entry which is preliminary data.</text>
</comment>
<feature type="transmembrane region" description="Helical" evidence="1">
    <location>
        <begin position="259"/>
        <end position="280"/>
    </location>
</feature>
<accession>A0A0V1MJK7</accession>
<evidence type="ECO:0000256" key="1">
    <source>
        <dbReference type="SAM" id="Phobius"/>
    </source>
</evidence>
<keyword evidence="3" id="KW-1185">Reference proteome</keyword>
<dbReference type="AlphaFoldDB" id="A0A0V1MJK7"/>
<dbReference type="EMBL" id="JYDO01000088">
    <property type="protein sequence ID" value="KRZ71845.1"/>
    <property type="molecule type" value="Genomic_DNA"/>
</dbReference>
<feature type="transmembrane region" description="Helical" evidence="1">
    <location>
        <begin position="18"/>
        <end position="37"/>
    </location>
</feature>
<keyword evidence="1" id="KW-0812">Transmembrane</keyword>
<dbReference type="Proteomes" id="UP000054843">
    <property type="component" value="Unassembled WGS sequence"/>
</dbReference>
<evidence type="ECO:0000313" key="2">
    <source>
        <dbReference type="EMBL" id="KRZ71845.1"/>
    </source>
</evidence>
<sequence length="322" mass="37267">LVSLCKAYKKAIVCFRYFFRYTAVVNTCTVLCVMYFFHIRTTLKWEDFIHRRKCWKYRDEEMKHIAINTFLVSSVSLKLSLKLHPAFCRISFGQMRRQIIDVAVGKRIVSIISDSCILEMKTTKGLIMHWYYVAMMQRIKNNKRNRVLLIFDGQLNQSKKTLPFELAITFTSLIMCGCFLMNCGCLKVQKYLKSCPSGMGDICIGDRDFDRYNRPSTVANCSALIFKIGPLIGVLISLCSRNHCSSASSMSVFSHKQDFFLDVMSALIFPNAGCCVSAMIKTRYIRNNFGLYKFNTQQWKQSTVIIQTARKLKHFSYHCSMH</sequence>
<protein>
    <submittedName>
        <fullName evidence="2">Uncharacterized protein</fullName>
    </submittedName>
</protein>
<feature type="non-terminal residue" evidence="2">
    <location>
        <position position="1"/>
    </location>
</feature>
<reference evidence="2 3" key="1">
    <citation type="submission" date="2015-01" db="EMBL/GenBank/DDBJ databases">
        <title>Evolution of Trichinella species and genotypes.</title>
        <authorList>
            <person name="Korhonen P.K."/>
            <person name="Edoardo P."/>
            <person name="Giuseppe L.R."/>
            <person name="Gasser R.B."/>
        </authorList>
    </citation>
    <scope>NUCLEOTIDE SEQUENCE [LARGE SCALE GENOMIC DNA]</scope>
    <source>
        <strain evidence="2">ISS1980</strain>
    </source>
</reference>
<keyword evidence="1" id="KW-1133">Transmembrane helix</keyword>